<sequence>MLHKVLLAHITPCANPIALSHSAGKWRLLVDFLHVLAILASAFEWFVLKLLRQRKRTKDIVTVSVTSLARADKDLAFSLEGLLWAYSLDLLRIELVVAFQMLDEMIPSAKAGFASMTFATSKFDATYTGKWTMSVAIAVVL</sequence>
<name>A0ABY0H0M4_9PEZI</name>
<comment type="caution">
    <text evidence="2">The sequence shown here is derived from an EMBL/GenBank/DDBJ whole genome shotgun (WGS) entry which is preliminary data.</text>
</comment>
<keyword evidence="1" id="KW-1133">Transmembrane helix</keyword>
<feature type="transmembrane region" description="Helical" evidence="1">
    <location>
        <begin position="32"/>
        <end position="51"/>
    </location>
</feature>
<reference evidence="2 3" key="1">
    <citation type="submission" date="2018-06" db="EMBL/GenBank/DDBJ databases">
        <title>Complete Genomes of Monosporascus.</title>
        <authorList>
            <person name="Robinson A.J."/>
            <person name="Natvig D.O."/>
        </authorList>
    </citation>
    <scope>NUCLEOTIDE SEQUENCE [LARGE SCALE GENOMIC DNA]</scope>
    <source>
        <strain evidence="2 3">CBS 609.92</strain>
    </source>
</reference>
<evidence type="ECO:0000313" key="3">
    <source>
        <dbReference type="Proteomes" id="UP000294003"/>
    </source>
</evidence>
<keyword evidence="3" id="KW-1185">Reference proteome</keyword>
<proteinExistence type="predicted"/>
<keyword evidence="1" id="KW-0472">Membrane</keyword>
<evidence type="ECO:0000313" key="2">
    <source>
        <dbReference type="EMBL" id="RYO81815.1"/>
    </source>
</evidence>
<accession>A0ABY0H0M4</accession>
<protein>
    <submittedName>
        <fullName evidence="2">Uncharacterized protein</fullName>
    </submittedName>
</protein>
<dbReference type="Proteomes" id="UP000294003">
    <property type="component" value="Unassembled WGS sequence"/>
</dbReference>
<evidence type="ECO:0000256" key="1">
    <source>
        <dbReference type="SAM" id="Phobius"/>
    </source>
</evidence>
<organism evidence="2 3">
    <name type="scientific">Monosporascus cannonballus</name>
    <dbReference type="NCBI Taxonomy" id="155416"/>
    <lineage>
        <taxon>Eukaryota</taxon>
        <taxon>Fungi</taxon>
        <taxon>Dikarya</taxon>
        <taxon>Ascomycota</taxon>
        <taxon>Pezizomycotina</taxon>
        <taxon>Sordariomycetes</taxon>
        <taxon>Xylariomycetidae</taxon>
        <taxon>Xylariales</taxon>
        <taxon>Xylariales incertae sedis</taxon>
        <taxon>Monosporascus</taxon>
    </lineage>
</organism>
<keyword evidence="1" id="KW-0812">Transmembrane</keyword>
<gene>
    <name evidence="2" type="ORF">DL762_006940</name>
</gene>
<dbReference type="EMBL" id="QJNS01000240">
    <property type="protein sequence ID" value="RYO81815.1"/>
    <property type="molecule type" value="Genomic_DNA"/>
</dbReference>